<organism evidence="1 2">
    <name type="scientific">Clostridium isatidis</name>
    <dbReference type="NCBI Taxonomy" id="182773"/>
    <lineage>
        <taxon>Bacteria</taxon>
        <taxon>Bacillati</taxon>
        <taxon>Bacillota</taxon>
        <taxon>Clostridia</taxon>
        <taxon>Eubacteriales</taxon>
        <taxon>Clostridiaceae</taxon>
        <taxon>Clostridium</taxon>
    </lineage>
</organism>
<name>A0A343JEF2_9CLOT</name>
<proteinExistence type="predicted"/>
<keyword evidence="2" id="KW-1185">Reference proteome</keyword>
<accession>A0A343JEF2</accession>
<protein>
    <submittedName>
        <fullName evidence="1">Uncharacterized protein</fullName>
    </submittedName>
</protein>
<dbReference type="Proteomes" id="UP000264883">
    <property type="component" value="Chromosome"/>
</dbReference>
<reference evidence="1 2" key="1">
    <citation type="submission" date="2016-08" db="EMBL/GenBank/DDBJ databases">
        <title>Complete Genome Sequence Of The Indigo Reducing Clostridium isatidis DSM15098.</title>
        <authorList>
            <person name="Little G.T."/>
            <person name="Minton N.P."/>
        </authorList>
    </citation>
    <scope>NUCLEOTIDE SEQUENCE [LARGE SCALE GENOMIC DNA]</scope>
    <source>
        <strain evidence="1 2">DSM 15098</strain>
    </source>
</reference>
<dbReference type="RefSeq" id="WP_119866044.1">
    <property type="nucleotide sequence ID" value="NZ_CP016786.1"/>
</dbReference>
<sequence>MEKLSLPEFCYDYYYEFDKEYPIARCDHCHKLIMSNDDAYKFEDDIIHADCLYDYMEKYKLIW</sequence>
<evidence type="ECO:0000313" key="2">
    <source>
        <dbReference type="Proteomes" id="UP000264883"/>
    </source>
</evidence>
<dbReference type="AlphaFoldDB" id="A0A343JEF2"/>
<dbReference type="EMBL" id="CP016786">
    <property type="protein sequence ID" value="ASW43910.1"/>
    <property type="molecule type" value="Genomic_DNA"/>
</dbReference>
<evidence type="ECO:0000313" key="1">
    <source>
        <dbReference type="EMBL" id="ASW43910.1"/>
    </source>
</evidence>
<gene>
    <name evidence="1" type="ORF">BEN51_10565</name>
</gene>
<dbReference type="OrthoDB" id="9931107at2"/>
<dbReference type="KEGG" id="cia:BEN51_10565"/>